<dbReference type="STRING" id="321763.SAMN04488692_11835"/>
<evidence type="ECO:0000259" key="4">
    <source>
        <dbReference type="PROSITE" id="PS01031"/>
    </source>
</evidence>
<protein>
    <submittedName>
        <fullName evidence="5">Heat shock protein Hsp20</fullName>
    </submittedName>
</protein>
<evidence type="ECO:0000256" key="3">
    <source>
        <dbReference type="SAM" id="MobiDB-lite"/>
    </source>
</evidence>
<dbReference type="CDD" id="cd06471">
    <property type="entry name" value="ACD_LpsHSP_like"/>
    <property type="match status" value="1"/>
</dbReference>
<dbReference type="Proteomes" id="UP000199476">
    <property type="component" value="Unassembled WGS sequence"/>
</dbReference>
<comment type="similarity">
    <text evidence="1 2">Belongs to the small heat shock protein (HSP20) family.</text>
</comment>
<evidence type="ECO:0000313" key="5">
    <source>
        <dbReference type="EMBL" id="SDM14738.1"/>
    </source>
</evidence>
<dbReference type="Pfam" id="PF00011">
    <property type="entry name" value="HSP20"/>
    <property type="match status" value="1"/>
</dbReference>
<dbReference type="PROSITE" id="PS01031">
    <property type="entry name" value="SHSP"/>
    <property type="match status" value="1"/>
</dbReference>
<dbReference type="InterPro" id="IPR031107">
    <property type="entry name" value="Small_HSP"/>
</dbReference>
<dbReference type="AlphaFoldDB" id="A0A1G9QUR7"/>
<name>A0A1G9QUR7_9FIRM</name>
<dbReference type="Gene3D" id="2.60.40.790">
    <property type="match status" value="1"/>
</dbReference>
<dbReference type="InterPro" id="IPR002068">
    <property type="entry name" value="A-crystallin/Hsp20_dom"/>
</dbReference>
<feature type="domain" description="SHSP" evidence="4">
    <location>
        <begin position="31"/>
        <end position="144"/>
    </location>
</feature>
<dbReference type="PANTHER" id="PTHR11527">
    <property type="entry name" value="HEAT-SHOCK PROTEIN 20 FAMILY MEMBER"/>
    <property type="match status" value="1"/>
</dbReference>
<sequence>MFDLVPFGSRSRKNRRSSSPAERFMDDFMSDTMDMFRSSFKTDVIEKDDEFVIEAELPGMERDDIEIELQDDVLIIRAEQEAEEEKKEEDYIRRERRTGRFQRSFQIDNIEEDEITAEFENGVLTVCLPKEEPVETERRTIDIE</sequence>
<evidence type="ECO:0000256" key="2">
    <source>
        <dbReference type="RuleBase" id="RU003616"/>
    </source>
</evidence>
<dbReference type="EMBL" id="FNGO01000018">
    <property type="protein sequence ID" value="SDM14738.1"/>
    <property type="molecule type" value="Genomic_DNA"/>
</dbReference>
<keyword evidence="6" id="KW-1185">Reference proteome</keyword>
<organism evidence="5 6">
    <name type="scientific">Halarsenatibacter silvermanii</name>
    <dbReference type="NCBI Taxonomy" id="321763"/>
    <lineage>
        <taxon>Bacteria</taxon>
        <taxon>Bacillati</taxon>
        <taxon>Bacillota</taxon>
        <taxon>Clostridia</taxon>
        <taxon>Halanaerobiales</taxon>
        <taxon>Halarsenatibacteraceae</taxon>
        <taxon>Halarsenatibacter</taxon>
    </lineage>
</organism>
<gene>
    <name evidence="5" type="ORF">SAMN04488692_11835</name>
</gene>
<reference evidence="5 6" key="1">
    <citation type="submission" date="2016-10" db="EMBL/GenBank/DDBJ databases">
        <authorList>
            <person name="de Groot N.N."/>
        </authorList>
    </citation>
    <scope>NUCLEOTIDE SEQUENCE [LARGE SCALE GENOMIC DNA]</scope>
    <source>
        <strain evidence="5 6">SLAS-1</strain>
    </source>
</reference>
<feature type="region of interest" description="Disordered" evidence="3">
    <location>
        <begin position="1"/>
        <end position="20"/>
    </location>
</feature>
<proteinExistence type="inferred from homology"/>
<dbReference type="InterPro" id="IPR008978">
    <property type="entry name" value="HSP20-like_chaperone"/>
</dbReference>
<dbReference type="SUPFAM" id="SSF49764">
    <property type="entry name" value="HSP20-like chaperones"/>
    <property type="match status" value="1"/>
</dbReference>
<evidence type="ECO:0000256" key="1">
    <source>
        <dbReference type="PROSITE-ProRule" id="PRU00285"/>
    </source>
</evidence>
<keyword evidence="5" id="KW-0346">Stress response</keyword>
<evidence type="ECO:0000313" key="6">
    <source>
        <dbReference type="Proteomes" id="UP000199476"/>
    </source>
</evidence>
<accession>A0A1G9QUR7</accession>